<dbReference type="InterPro" id="IPR048288">
    <property type="entry name" value="PDCD10_N"/>
</dbReference>
<evidence type="ECO:0000259" key="7">
    <source>
        <dbReference type="Pfam" id="PF20929"/>
    </source>
</evidence>
<feature type="domain" description="Programmed cell death protein 10 dimerisation" evidence="7">
    <location>
        <begin position="34"/>
        <end position="76"/>
    </location>
</feature>
<dbReference type="GO" id="GO:0005886">
    <property type="term" value="C:plasma membrane"/>
    <property type="evidence" value="ECO:0007669"/>
    <property type="project" value="UniProtKB-SubCell"/>
</dbReference>
<dbReference type="Gene3D" id="1.20.120.1950">
    <property type="match status" value="1"/>
</dbReference>
<evidence type="ECO:0000313" key="9">
    <source>
        <dbReference type="Proteomes" id="UP001054945"/>
    </source>
</evidence>
<evidence type="ECO:0000256" key="5">
    <source>
        <dbReference type="ARBA" id="ARBA00022490"/>
    </source>
</evidence>
<name>A0AAV4MT10_CAEEX</name>
<dbReference type="Proteomes" id="UP001054945">
    <property type="component" value="Unassembled WGS sequence"/>
</dbReference>
<comment type="subcellular location">
    <subcellularLocation>
        <location evidence="1">Cell membrane</location>
        <topology evidence="1">Peripheral membrane protein</topology>
    </subcellularLocation>
    <subcellularLocation>
        <location evidence="2">Cytoplasm</location>
    </subcellularLocation>
</comment>
<protein>
    <recommendedName>
        <fullName evidence="7">Programmed cell death protein 10 dimerisation domain-containing protein</fullName>
    </recommendedName>
</protein>
<evidence type="ECO:0000256" key="4">
    <source>
        <dbReference type="ARBA" id="ARBA00022475"/>
    </source>
</evidence>
<dbReference type="GO" id="GO:1903358">
    <property type="term" value="P:regulation of Golgi organization"/>
    <property type="evidence" value="ECO:0007669"/>
    <property type="project" value="TreeGrafter"/>
</dbReference>
<accession>A0AAV4MT10</accession>
<comment type="caution">
    <text evidence="8">The sequence shown here is derived from an EMBL/GenBank/DDBJ whole genome shotgun (WGS) entry which is preliminary data.</text>
</comment>
<dbReference type="PANTHER" id="PTHR13250:SF1">
    <property type="entry name" value="PROGRAMMED CELL DEATH PROTEIN 10"/>
    <property type="match status" value="1"/>
</dbReference>
<dbReference type="AlphaFoldDB" id="A0AAV4MT10"/>
<dbReference type="GO" id="GO:0090443">
    <property type="term" value="C:FAR/SIN/STRIPAK complex"/>
    <property type="evidence" value="ECO:0007669"/>
    <property type="project" value="TreeGrafter"/>
</dbReference>
<dbReference type="InterPro" id="IPR053750">
    <property type="entry name" value="PDCD10_Homolog"/>
</dbReference>
<dbReference type="GO" id="GO:0005737">
    <property type="term" value="C:cytoplasm"/>
    <property type="evidence" value="ECO:0007669"/>
    <property type="project" value="UniProtKB-SubCell"/>
</dbReference>
<comment type="similarity">
    <text evidence="3">Belongs to the PDCD10 family.</text>
</comment>
<feature type="non-terminal residue" evidence="8">
    <location>
        <position position="94"/>
    </location>
</feature>
<dbReference type="EMBL" id="BPLR01020122">
    <property type="protein sequence ID" value="GIX75005.1"/>
    <property type="molecule type" value="Genomic_DNA"/>
</dbReference>
<dbReference type="Pfam" id="PF20929">
    <property type="entry name" value="PDCD10_N"/>
    <property type="match status" value="1"/>
</dbReference>
<reference evidence="8 9" key="1">
    <citation type="submission" date="2021-06" db="EMBL/GenBank/DDBJ databases">
        <title>Caerostris extrusa draft genome.</title>
        <authorList>
            <person name="Kono N."/>
            <person name="Arakawa K."/>
        </authorList>
    </citation>
    <scope>NUCLEOTIDE SEQUENCE [LARGE SCALE GENOMIC DNA]</scope>
</reference>
<evidence type="ECO:0000256" key="3">
    <source>
        <dbReference type="ARBA" id="ARBA00009181"/>
    </source>
</evidence>
<dbReference type="InterPro" id="IPR009652">
    <property type="entry name" value="PDCD10"/>
</dbReference>
<keyword evidence="4" id="KW-1003">Cell membrane</keyword>
<dbReference type="GO" id="GO:0019901">
    <property type="term" value="F:protein kinase binding"/>
    <property type="evidence" value="ECO:0007669"/>
    <property type="project" value="TreeGrafter"/>
</dbReference>
<gene>
    <name evidence="8" type="primary">AVEN_108138_1</name>
    <name evidence="8" type="ORF">CEXT_461961</name>
</gene>
<keyword evidence="9" id="KW-1185">Reference proteome</keyword>
<dbReference type="PANTHER" id="PTHR13250">
    <property type="entry name" value="TF-1 CELL APOPTOSIS RELATED PROTEIN-15"/>
    <property type="match status" value="1"/>
</dbReference>
<keyword evidence="5" id="KW-0963">Cytoplasm</keyword>
<evidence type="ECO:0000313" key="8">
    <source>
        <dbReference type="EMBL" id="GIX75005.1"/>
    </source>
</evidence>
<evidence type="ECO:0000256" key="6">
    <source>
        <dbReference type="ARBA" id="ARBA00023136"/>
    </source>
</evidence>
<sequence>MRMIERLIVYKHENGRRYSCFSTCAAYTCWAYSEKLERKDLSAAQTLKSAVSKVENSHPGFLYDLVMGLVKQADLSVNMAESLLKLQGSVPDCE</sequence>
<evidence type="ECO:0000256" key="1">
    <source>
        <dbReference type="ARBA" id="ARBA00004202"/>
    </source>
</evidence>
<keyword evidence="6" id="KW-0472">Membrane</keyword>
<proteinExistence type="inferred from homology"/>
<organism evidence="8 9">
    <name type="scientific">Caerostris extrusa</name>
    <name type="common">Bark spider</name>
    <name type="synonym">Caerostris bankana</name>
    <dbReference type="NCBI Taxonomy" id="172846"/>
    <lineage>
        <taxon>Eukaryota</taxon>
        <taxon>Metazoa</taxon>
        <taxon>Ecdysozoa</taxon>
        <taxon>Arthropoda</taxon>
        <taxon>Chelicerata</taxon>
        <taxon>Arachnida</taxon>
        <taxon>Araneae</taxon>
        <taxon>Araneomorphae</taxon>
        <taxon>Entelegynae</taxon>
        <taxon>Araneoidea</taxon>
        <taxon>Araneidae</taxon>
        <taxon>Caerostris</taxon>
    </lineage>
</organism>
<evidence type="ECO:0000256" key="2">
    <source>
        <dbReference type="ARBA" id="ARBA00004496"/>
    </source>
</evidence>